<evidence type="ECO:0000313" key="6">
    <source>
        <dbReference type="EMBL" id="MFH5243392.1"/>
    </source>
</evidence>
<feature type="DNA-binding region" description="H-T-H motif" evidence="2">
    <location>
        <begin position="39"/>
        <end position="58"/>
    </location>
</feature>
<sequence length="228" mass="24742">MEKGDQEVGTGSSRSERKRAAIVAAAREVFLRHGYAGATMDDVAELAGASKVTVYKHFSDKPSLFTAVFTTAIDDVAAASRTLVDSLGDSTDIEADLRRFARDHVVSVTAPDLVRMRRMIIAEAERFPDIAAAWHRAGPERGHRSLAEQIRKLTARGLLRATDPMLAAQNFNYLILSVPLNEAMFVVGVDPPSIRRLHRYADEAVRLFVAAYGVAAVAAHGITDADPA</sequence>
<proteinExistence type="predicted"/>
<reference evidence="7 8" key="1">
    <citation type="submission" date="2024-10" db="EMBL/GenBank/DDBJ databases">
        <authorList>
            <person name="Riesco R."/>
        </authorList>
    </citation>
    <scope>NUCLEOTIDE SEQUENCE [LARGE SCALE GENOMIC DNA]</scope>
    <source>
        <strain evidence="6 8">NCIMB 15448</strain>
        <strain evidence="4 7">NCIMB 15449</strain>
        <strain evidence="5 9">NCIMB 15450</strain>
    </source>
</reference>
<dbReference type="InterPro" id="IPR050109">
    <property type="entry name" value="HTH-type_TetR-like_transc_reg"/>
</dbReference>
<organism evidence="4 7">
    <name type="scientific">Antrihabitans spumae</name>
    <dbReference type="NCBI Taxonomy" id="3373370"/>
    <lineage>
        <taxon>Bacteria</taxon>
        <taxon>Bacillati</taxon>
        <taxon>Actinomycetota</taxon>
        <taxon>Actinomycetes</taxon>
        <taxon>Mycobacteriales</taxon>
        <taxon>Nocardiaceae</taxon>
        <taxon>Antrihabitans</taxon>
    </lineage>
</organism>
<dbReference type="RefSeq" id="WP_395119048.1">
    <property type="nucleotide sequence ID" value="NZ_JBIMSN010000059.1"/>
</dbReference>
<dbReference type="Pfam" id="PF00440">
    <property type="entry name" value="TetR_N"/>
    <property type="match status" value="1"/>
</dbReference>
<dbReference type="InterPro" id="IPR001647">
    <property type="entry name" value="HTH_TetR"/>
</dbReference>
<evidence type="ECO:0000259" key="3">
    <source>
        <dbReference type="PROSITE" id="PS50977"/>
    </source>
</evidence>
<dbReference type="Proteomes" id="UP001609219">
    <property type="component" value="Unassembled WGS sequence"/>
</dbReference>
<evidence type="ECO:0000313" key="5">
    <source>
        <dbReference type="EMBL" id="MFH5229712.1"/>
    </source>
</evidence>
<evidence type="ECO:0000313" key="4">
    <source>
        <dbReference type="EMBL" id="MFH5212052.1"/>
    </source>
</evidence>
<evidence type="ECO:0000313" key="8">
    <source>
        <dbReference type="Proteomes" id="UP001609176"/>
    </source>
</evidence>
<dbReference type="EMBL" id="JBIMSN010000059">
    <property type="protein sequence ID" value="MFH5229712.1"/>
    <property type="molecule type" value="Genomic_DNA"/>
</dbReference>
<dbReference type="InterPro" id="IPR039536">
    <property type="entry name" value="TetR_C_Proteobacteria"/>
</dbReference>
<accession>A0ABW7JVL9</accession>
<dbReference type="SUPFAM" id="SSF46689">
    <property type="entry name" value="Homeodomain-like"/>
    <property type="match status" value="1"/>
</dbReference>
<evidence type="ECO:0000256" key="1">
    <source>
        <dbReference type="ARBA" id="ARBA00023125"/>
    </source>
</evidence>
<feature type="domain" description="HTH tetR-type" evidence="3">
    <location>
        <begin position="16"/>
        <end position="76"/>
    </location>
</feature>
<keyword evidence="9" id="KW-1185">Reference proteome</keyword>
<dbReference type="Proteomes" id="UP001609175">
    <property type="component" value="Unassembled WGS sequence"/>
</dbReference>
<name>A0ABW7JVL9_9NOCA</name>
<dbReference type="EMBL" id="JBIMSP010000025">
    <property type="protein sequence ID" value="MFH5243392.1"/>
    <property type="molecule type" value="Genomic_DNA"/>
</dbReference>
<dbReference type="PRINTS" id="PR00455">
    <property type="entry name" value="HTHTETR"/>
</dbReference>
<dbReference type="InterPro" id="IPR036271">
    <property type="entry name" value="Tet_transcr_reg_TetR-rel_C_sf"/>
</dbReference>
<dbReference type="Gene3D" id="1.10.357.10">
    <property type="entry name" value="Tetracycline Repressor, domain 2"/>
    <property type="match status" value="1"/>
</dbReference>
<protein>
    <submittedName>
        <fullName evidence="4">TetR/AcrR family transcriptional regulator C-terminal domain-containing protein</fullName>
    </submittedName>
</protein>
<dbReference type="InterPro" id="IPR009057">
    <property type="entry name" value="Homeodomain-like_sf"/>
</dbReference>
<gene>
    <name evidence="6" type="ORF">ACHIPV_16145</name>
    <name evidence="4" type="ORF">ACHIPZ_28185</name>
    <name evidence="5" type="ORF">ACHIRB_14205</name>
</gene>
<dbReference type="PANTHER" id="PTHR30055">
    <property type="entry name" value="HTH-TYPE TRANSCRIPTIONAL REGULATOR RUTR"/>
    <property type="match status" value="1"/>
</dbReference>
<dbReference type="PANTHER" id="PTHR30055:SF146">
    <property type="entry name" value="HTH-TYPE TRANSCRIPTIONAL DUAL REGULATOR CECR"/>
    <property type="match status" value="1"/>
</dbReference>
<dbReference type="Pfam" id="PF14246">
    <property type="entry name" value="TetR_C_7"/>
    <property type="match status" value="1"/>
</dbReference>
<evidence type="ECO:0000313" key="9">
    <source>
        <dbReference type="Proteomes" id="UP001609219"/>
    </source>
</evidence>
<dbReference type="SUPFAM" id="SSF48498">
    <property type="entry name" value="Tetracyclin repressor-like, C-terminal domain"/>
    <property type="match status" value="1"/>
</dbReference>
<dbReference type="EMBL" id="JBIMSO010000141">
    <property type="protein sequence ID" value="MFH5212052.1"/>
    <property type="molecule type" value="Genomic_DNA"/>
</dbReference>
<dbReference type="Proteomes" id="UP001609176">
    <property type="component" value="Unassembled WGS sequence"/>
</dbReference>
<evidence type="ECO:0000313" key="7">
    <source>
        <dbReference type="Proteomes" id="UP001609175"/>
    </source>
</evidence>
<comment type="caution">
    <text evidence="4">The sequence shown here is derived from an EMBL/GenBank/DDBJ whole genome shotgun (WGS) entry which is preliminary data.</text>
</comment>
<dbReference type="PROSITE" id="PS50977">
    <property type="entry name" value="HTH_TETR_2"/>
    <property type="match status" value="1"/>
</dbReference>
<evidence type="ECO:0000256" key="2">
    <source>
        <dbReference type="PROSITE-ProRule" id="PRU00335"/>
    </source>
</evidence>
<keyword evidence="1 2" id="KW-0238">DNA-binding</keyword>